<evidence type="ECO:0000256" key="1">
    <source>
        <dbReference type="ARBA" id="ARBA00004477"/>
    </source>
</evidence>
<dbReference type="GeneID" id="101237749"/>
<organism evidence="7 8">
    <name type="scientific">Hydra vulgaris</name>
    <name type="common">Hydra</name>
    <name type="synonym">Hydra attenuata</name>
    <dbReference type="NCBI Taxonomy" id="6087"/>
    <lineage>
        <taxon>Eukaryota</taxon>
        <taxon>Metazoa</taxon>
        <taxon>Cnidaria</taxon>
        <taxon>Hydrozoa</taxon>
        <taxon>Hydroidolina</taxon>
        <taxon>Anthoathecata</taxon>
        <taxon>Aplanulata</taxon>
        <taxon>Hydridae</taxon>
        <taxon>Hydra</taxon>
    </lineage>
</organism>
<dbReference type="Proteomes" id="UP001652625">
    <property type="component" value="Chromosome 06"/>
</dbReference>
<evidence type="ECO:0000256" key="3">
    <source>
        <dbReference type="ARBA" id="ARBA00022824"/>
    </source>
</evidence>
<proteinExistence type="predicted"/>
<sequence>MTGVETKIFLSAEIISFLKTILNDSNAATALKAKVRVALSQPNTEKQSIPYDVLTEAHQFYSSFKCPSTNANFIDLHKLVKTSKIFVENIPEPVRSPELINRLERLTREQNQREYDKMVKNVRTKTENFSQEIGLAIRTTGQQVMSIVNFLLSVIATFAFAYFSSQFAFSGDLGMRIIFSVIVATIVALAELYFMAKVEI</sequence>
<keyword evidence="4 6" id="KW-1133">Transmembrane helix</keyword>
<evidence type="ECO:0000256" key="6">
    <source>
        <dbReference type="SAM" id="Phobius"/>
    </source>
</evidence>
<evidence type="ECO:0000313" key="8">
    <source>
        <dbReference type="RefSeq" id="XP_065654944.1"/>
    </source>
</evidence>
<keyword evidence="3" id="KW-0256">Endoplasmic reticulum</keyword>
<evidence type="ECO:0000313" key="7">
    <source>
        <dbReference type="Proteomes" id="UP001652625"/>
    </source>
</evidence>
<evidence type="ECO:0000256" key="2">
    <source>
        <dbReference type="ARBA" id="ARBA00022692"/>
    </source>
</evidence>
<dbReference type="InterPro" id="IPR021013">
    <property type="entry name" value="ATPase_Vma12"/>
</dbReference>
<keyword evidence="2 6" id="KW-0812">Transmembrane</keyword>
<accession>A0ABM4C096</accession>
<evidence type="ECO:0000256" key="5">
    <source>
        <dbReference type="ARBA" id="ARBA00023136"/>
    </source>
</evidence>
<feature type="transmembrane region" description="Helical" evidence="6">
    <location>
        <begin position="177"/>
        <end position="196"/>
    </location>
</feature>
<dbReference type="Pfam" id="PF11712">
    <property type="entry name" value="Vma12"/>
    <property type="match status" value="1"/>
</dbReference>
<keyword evidence="7" id="KW-1185">Reference proteome</keyword>
<dbReference type="RefSeq" id="XP_065654944.1">
    <property type="nucleotide sequence ID" value="XM_065798872.1"/>
</dbReference>
<name>A0ABM4C096_HYDVU</name>
<keyword evidence="5 6" id="KW-0472">Membrane</keyword>
<reference evidence="8" key="1">
    <citation type="submission" date="2025-08" db="UniProtKB">
        <authorList>
            <consortium name="RefSeq"/>
        </authorList>
    </citation>
    <scope>IDENTIFICATION</scope>
</reference>
<evidence type="ECO:0000256" key="4">
    <source>
        <dbReference type="ARBA" id="ARBA00022989"/>
    </source>
</evidence>
<dbReference type="PANTHER" id="PTHR31394">
    <property type="entry name" value="TRANSMEMBRANE PROTEIN 199"/>
    <property type="match status" value="1"/>
</dbReference>
<dbReference type="PANTHER" id="PTHR31394:SF1">
    <property type="entry name" value="TRANSMEMBRANE PROTEIN 199"/>
    <property type="match status" value="1"/>
</dbReference>
<protein>
    <submittedName>
        <fullName evidence="8">Transmembrane protein 199</fullName>
    </submittedName>
</protein>
<gene>
    <name evidence="8" type="primary">LOC101237749</name>
</gene>
<comment type="subcellular location">
    <subcellularLocation>
        <location evidence="1">Endoplasmic reticulum membrane</location>
        <topology evidence="1">Multi-pass membrane protein</topology>
    </subcellularLocation>
</comment>
<feature type="transmembrane region" description="Helical" evidence="6">
    <location>
        <begin position="147"/>
        <end position="165"/>
    </location>
</feature>